<dbReference type="PANTHER" id="PTHR24028:SF146">
    <property type="entry name" value="CADHERIN 96CB, ISOFORM D-RELATED"/>
    <property type="match status" value="1"/>
</dbReference>
<keyword evidence="7" id="KW-0325">Glycoprotein</keyword>
<feature type="domain" description="Cadherin" evidence="11">
    <location>
        <begin position="73"/>
        <end position="193"/>
    </location>
</feature>
<feature type="region of interest" description="Disordered" evidence="9">
    <location>
        <begin position="1402"/>
        <end position="1424"/>
    </location>
</feature>
<feature type="transmembrane region" description="Helical" evidence="10">
    <location>
        <begin position="1154"/>
        <end position="1178"/>
    </location>
</feature>
<keyword evidence="3" id="KW-0677">Repeat</keyword>
<protein>
    <recommendedName>
        <fullName evidence="11">Cadherin domain-containing protein</fullName>
    </recommendedName>
</protein>
<dbReference type="InterPro" id="IPR002126">
    <property type="entry name" value="Cadherin-like_dom"/>
</dbReference>
<dbReference type="CDD" id="cd11304">
    <property type="entry name" value="Cadherin_repeat"/>
    <property type="match status" value="5"/>
</dbReference>
<evidence type="ECO:0000256" key="8">
    <source>
        <dbReference type="PROSITE-ProRule" id="PRU00043"/>
    </source>
</evidence>
<sequence length="1508" mass="170821">MKCRKIITRVLSKINFYDYCTLLLLLLLYIKSPQFTIYASELKSNYQVFVNMQEELGRTAVVADLKKLFAEALSQTSSEQMISSNFEPKFKFLEPNPLFFLDVLNPNDQYLRVNSRVNREAVCSVEQLCCSSGISYNEYNKQISSGDSKPCVIVLLLLVDFVDTHHDISNSFKQIILQVNVQVLDINDNAPEWSSHESLTVSAYHVDKHSVIYQKLQEINKVIPKLDLTISEHTEVGTRIALPQAMDPDARPENTTSMYGIYAQTVNGAFSLDWDTVSSNTDASRNIGSGLWLTVNMDLDYENRTTHEVLIYASDAGKPTPLTGYLFLNISVTDINDHPPLFLKRYDEIWIKEHLPIRTPIYRPTVTDKDVTDRSRLKFSFSPSVSAETKQLFQVDRTTGSISVYGHVDFEHAHKHRIPILVTDGKWTDESELVVNVINLNDHVPKIQLHSPLEFRQMDRNFYFANSISDTLHSSRFHLTILVKENGPPNQLVATATVTDKDLTAELRARKLNNAKLAQENPVVFSSQSSLTLPPYMNTSQNFRYSQILEPVCKVNHRAFQISPLHVGENVLESGRFRYKINLADTSLDREHEARFFVHIECHDNDEYNNGYDFNKKVDRTVLHMSEYRRHSSTAILEVIVADENDCTPIFKGPLTGILEEGAPADTVVLKLSAEDADDPSTNAGNLGLRYKLLTEGKPTFTVSKKENSADTPSSQLKDSNLPPQPWFQLNPVSGELKSLVIFDRELIKSISLLVEVRDGGDVNMKTIPVMHTNNSTMKENKINATVTIEIADVNDCIPTFTQQIYEFNISEDSRPPVRIGKVEAYDCDVDESNRNLNYWLQSVHHSMLNDKSHFTNDKDYSLKNSTYFTIHSNLINWFSVSKSGDLYFRMPQMNSQISGSNFNDQFMPLDRERLELIIMDLFAKDNGKPALTGSAQIVLRILDVNDNAPEWEFPRVQHRTINLSADAAVGHRIAQLIANDPDEGLRGKVTYSLLSGNEGGQFELDSESGWLYLAQSITTYHSSSATSRQEDNKNNKNEEQIKFKKWNPITTSMFRLYVQATDHGVPPKSSSSVLDIFIQKPFISPPQTSRPQKSRIKSFDEKNRRINNNGNVDYESEEALKLSSHSVNADVSHSWSSQLNQSNRGGVILSSDLLILIAMVIATLAALVLIFILFVIVRCRGVKTQHSIRPGESHYQFNDPQSNHLQNHHSEEQQQTPGKKWRISFGTSSTDLPRNKLKKKLPESHFSLTQCLRSPQHKCPLPCHKSQTLRSGCFSGLRYTSDQGNQDENCRLTPLLFTGTSIKSDHQSDDVTMYSTRIPVSVSLVPSGPSSLDENYKSNDYSILLHTGHLIEPILAQPQCTHRYLNNVQSFKQNYTTNDNEKWLLGTPNCTLLSTKPTLYSDGDHTNNNNNNTNSDSNITSSTFPENTTAQINLCSLEDHCNNNDVNNHNNNNNSNLNEQIKSVYLCDNEQLNNSLHHTYTPLKCKQHSISTPEKKFNRDNHNSSFV</sequence>
<organism evidence="12 13">
    <name type="scientific">Trichobilharzia regenti</name>
    <name type="common">Nasal bird schistosome</name>
    <dbReference type="NCBI Taxonomy" id="157069"/>
    <lineage>
        <taxon>Eukaryota</taxon>
        <taxon>Metazoa</taxon>
        <taxon>Spiralia</taxon>
        <taxon>Lophotrochozoa</taxon>
        <taxon>Platyhelminthes</taxon>
        <taxon>Trematoda</taxon>
        <taxon>Digenea</taxon>
        <taxon>Strigeidida</taxon>
        <taxon>Schistosomatoidea</taxon>
        <taxon>Schistosomatidae</taxon>
        <taxon>Trichobilharzia</taxon>
    </lineage>
</organism>
<comment type="subcellular location">
    <subcellularLocation>
        <location evidence="1">Membrane</location>
        <topology evidence="1">Single-pass membrane protein</topology>
    </subcellularLocation>
</comment>
<keyword evidence="5 10" id="KW-1133">Transmembrane helix</keyword>
<evidence type="ECO:0000256" key="7">
    <source>
        <dbReference type="ARBA" id="ARBA00023180"/>
    </source>
</evidence>
<feature type="domain" description="Cadherin" evidence="11">
    <location>
        <begin position="651"/>
        <end position="801"/>
    </location>
</feature>
<dbReference type="PROSITE" id="PS50268">
    <property type="entry name" value="CADHERIN_2"/>
    <property type="match status" value="7"/>
</dbReference>
<feature type="domain" description="Cadherin" evidence="11">
    <location>
        <begin position="351"/>
        <end position="447"/>
    </location>
</feature>
<dbReference type="PROSITE" id="PS00232">
    <property type="entry name" value="CADHERIN_1"/>
    <property type="match status" value="3"/>
</dbReference>
<evidence type="ECO:0000313" key="12">
    <source>
        <dbReference type="Proteomes" id="UP000050795"/>
    </source>
</evidence>
<feature type="compositionally biased region" description="Low complexity" evidence="9">
    <location>
        <begin position="1407"/>
        <end position="1424"/>
    </location>
</feature>
<dbReference type="GO" id="GO:0005509">
    <property type="term" value="F:calcium ion binding"/>
    <property type="evidence" value="ECO:0007669"/>
    <property type="project" value="UniProtKB-UniRule"/>
</dbReference>
<dbReference type="WBParaSite" id="TREG1_52250.1">
    <property type="protein sequence ID" value="TREG1_52250.1"/>
    <property type="gene ID" value="TREG1_52250"/>
</dbReference>
<evidence type="ECO:0000256" key="10">
    <source>
        <dbReference type="SAM" id="Phobius"/>
    </source>
</evidence>
<name>A0AA85JXS5_TRIRE</name>
<dbReference type="SMART" id="SM00112">
    <property type="entry name" value="CA"/>
    <property type="match status" value="6"/>
</dbReference>
<feature type="compositionally biased region" description="Polar residues" evidence="9">
    <location>
        <begin position="710"/>
        <end position="719"/>
    </location>
</feature>
<evidence type="ECO:0000256" key="6">
    <source>
        <dbReference type="ARBA" id="ARBA00023136"/>
    </source>
</evidence>
<dbReference type="Pfam" id="PF00028">
    <property type="entry name" value="Cadherin"/>
    <property type="match status" value="3"/>
</dbReference>
<dbReference type="GO" id="GO:0007156">
    <property type="term" value="P:homophilic cell adhesion via plasma membrane adhesion molecules"/>
    <property type="evidence" value="ECO:0007669"/>
    <property type="project" value="InterPro"/>
</dbReference>
<accession>A0AA85JXS5</accession>
<dbReference type="InterPro" id="IPR020894">
    <property type="entry name" value="Cadherin_CS"/>
</dbReference>
<evidence type="ECO:0000256" key="3">
    <source>
        <dbReference type="ARBA" id="ARBA00022737"/>
    </source>
</evidence>
<evidence type="ECO:0000256" key="2">
    <source>
        <dbReference type="ARBA" id="ARBA00022692"/>
    </source>
</evidence>
<keyword evidence="6 10" id="KW-0472">Membrane</keyword>
<reference evidence="12" key="1">
    <citation type="submission" date="2022-06" db="EMBL/GenBank/DDBJ databases">
        <authorList>
            <person name="Berger JAMES D."/>
            <person name="Berger JAMES D."/>
        </authorList>
    </citation>
    <scope>NUCLEOTIDE SEQUENCE [LARGE SCALE GENOMIC DNA]</scope>
</reference>
<feature type="domain" description="Cadherin" evidence="11">
    <location>
        <begin position="802"/>
        <end position="952"/>
    </location>
</feature>
<feature type="region of interest" description="Disordered" evidence="9">
    <location>
        <begin position="1191"/>
        <end position="1235"/>
    </location>
</feature>
<dbReference type="Gene3D" id="2.60.40.60">
    <property type="entry name" value="Cadherins"/>
    <property type="match status" value="7"/>
</dbReference>
<feature type="domain" description="Cadherin" evidence="11">
    <location>
        <begin position="956"/>
        <end position="1089"/>
    </location>
</feature>
<feature type="compositionally biased region" description="Polar residues" evidence="9">
    <location>
        <begin position="1196"/>
        <end position="1206"/>
    </location>
</feature>
<evidence type="ECO:0000256" key="9">
    <source>
        <dbReference type="SAM" id="MobiDB-lite"/>
    </source>
</evidence>
<dbReference type="SUPFAM" id="SSF49313">
    <property type="entry name" value="Cadherin-like"/>
    <property type="match status" value="5"/>
</dbReference>
<dbReference type="PRINTS" id="PR00205">
    <property type="entry name" value="CADHERIN"/>
</dbReference>
<keyword evidence="2 10" id="KW-0812">Transmembrane</keyword>
<dbReference type="InterPro" id="IPR015919">
    <property type="entry name" value="Cadherin-like_sf"/>
</dbReference>
<proteinExistence type="predicted"/>
<dbReference type="GO" id="GO:0005886">
    <property type="term" value="C:plasma membrane"/>
    <property type="evidence" value="ECO:0007669"/>
    <property type="project" value="InterPro"/>
</dbReference>
<dbReference type="Proteomes" id="UP000050795">
    <property type="component" value="Unassembled WGS sequence"/>
</dbReference>
<evidence type="ECO:0000259" key="11">
    <source>
        <dbReference type="PROSITE" id="PS50268"/>
    </source>
</evidence>
<feature type="domain" description="Cadherin" evidence="11">
    <location>
        <begin position="222"/>
        <end position="342"/>
    </location>
</feature>
<evidence type="ECO:0000256" key="4">
    <source>
        <dbReference type="ARBA" id="ARBA00022837"/>
    </source>
</evidence>
<dbReference type="InterPro" id="IPR050174">
    <property type="entry name" value="Protocadherin/Cadherin-CA"/>
</dbReference>
<dbReference type="PANTHER" id="PTHR24028">
    <property type="entry name" value="CADHERIN-87A"/>
    <property type="match status" value="1"/>
</dbReference>
<feature type="domain" description="Cadherin" evidence="11">
    <location>
        <begin position="475"/>
        <end position="651"/>
    </location>
</feature>
<keyword evidence="12" id="KW-1185">Reference proteome</keyword>
<evidence type="ECO:0000313" key="13">
    <source>
        <dbReference type="WBParaSite" id="TREG1_52250.1"/>
    </source>
</evidence>
<keyword evidence="4 8" id="KW-0106">Calcium</keyword>
<evidence type="ECO:0000256" key="5">
    <source>
        <dbReference type="ARBA" id="ARBA00022989"/>
    </source>
</evidence>
<feature type="region of interest" description="Disordered" evidence="9">
    <location>
        <begin position="702"/>
        <end position="724"/>
    </location>
</feature>
<evidence type="ECO:0000256" key="1">
    <source>
        <dbReference type="ARBA" id="ARBA00004167"/>
    </source>
</evidence>
<reference evidence="13" key="2">
    <citation type="submission" date="2023-11" db="UniProtKB">
        <authorList>
            <consortium name="WormBaseParasite"/>
        </authorList>
    </citation>
    <scope>IDENTIFICATION</scope>
</reference>